<dbReference type="EMBL" id="NFJD01000003">
    <property type="protein sequence ID" value="OUO56653.1"/>
    <property type="molecule type" value="Genomic_DNA"/>
</dbReference>
<accession>A0A1Y4DBZ8</accession>
<name>A0A1Y4DBZ8_9BACT</name>
<comment type="caution">
    <text evidence="1">The sequence shown here is derived from an EMBL/GenBank/DDBJ whole genome shotgun (WGS) entry which is preliminary data.</text>
</comment>
<organism evidence="1 2">
    <name type="scientific">Candidatus Avelusimicrobium gallicola</name>
    <dbReference type="NCBI Taxonomy" id="2562704"/>
    <lineage>
        <taxon>Bacteria</taxon>
        <taxon>Pseudomonadati</taxon>
        <taxon>Elusimicrobiota</taxon>
        <taxon>Elusimicrobia</taxon>
        <taxon>Elusimicrobiales</taxon>
        <taxon>Elusimicrobiaceae</taxon>
        <taxon>Candidatus Avelusimicrobium</taxon>
    </lineage>
</organism>
<protein>
    <submittedName>
        <fullName evidence="1">Uncharacterized protein</fullName>
    </submittedName>
</protein>
<dbReference type="AlphaFoldDB" id="A0A1Y4DBZ8"/>
<gene>
    <name evidence="1" type="ORF">B5F75_05535</name>
</gene>
<dbReference type="Proteomes" id="UP000196368">
    <property type="component" value="Unassembled WGS sequence"/>
</dbReference>
<proteinExistence type="predicted"/>
<sequence>MAGEYILDLETVKEITKAKDDAQAAAQIGAVQELMEAYLNVTFIKRDIADEAVTLPYKKISIISPQYAPINSVKEIKVLQSDGSYQAAADIKYSIGKETVQILAGSLFVPGVMPRPAGQIAALKISYNAGLYDDYTQAPALLKSAAQGLLGWLYADPYAMGGYSSEHLSDYSYTKAALVRGLPEGIASILDKVRL</sequence>
<evidence type="ECO:0000313" key="1">
    <source>
        <dbReference type="EMBL" id="OUO56653.1"/>
    </source>
</evidence>
<reference evidence="2" key="1">
    <citation type="submission" date="2017-04" db="EMBL/GenBank/DDBJ databases">
        <title>Function of individual gut microbiota members based on whole genome sequencing of pure cultures obtained from chicken caecum.</title>
        <authorList>
            <person name="Medvecky M."/>
            <person name="Cejkova D."/>
            <person name="Polansky O."/>
            <person name="Karasova D."/>
            <person name="Kubasova T."/>
            <person name="Cizek A."/>
            <person name="Rychlik I."/>
        </authorList>
    </citation>
    <scope>NUCLEOTIDE SEQUENCE [LARGE SCALE GENOMIC DNA]</scope>
    <source>
        <strain evidence="2">An273</strain>
    </source>
</reference>
<dbReference type="RefSeq" id="WP_087288785.1">
    <property type="nucleotide sequence ID" value="NZ_NFJD01000003.1"/>
</dbReference>
<keyword evidence="2" id="KW-1185">Reference proteome</keyword>
<evidence type="ECO:0000313" key="2">
    <source>
        <dbReference type="Proteomes" id="UP000196368"/>
    </source>
</evidence>